<dbReference type="InterPro" id="IPR029035">
    <property type="entry name" value="DHS-like_NAD/FAD-binding_dom"/>
</dbReference>
<protein>
    <recommendedName>
        <fullName evidence="3">NAD-dependent protein deacylase</fullName>
        <ecNumber evidence="3">2.3.1.286</ecNumber>
    </recommendedName>
    <alternativeName>
        <fullName evidence="3">Regulatory protein SIR2 homolog</fullName>
    </alternativeName>
</protein>
<dbReference type="EMBL" id="JACZHT010000005">
    <property type="protein sequence ID" value="MBE1237473.1"/>
    <property type="molecule type" value="Genomic_DNA"/>
</dbReference>
<dbReference type="InterPro" id="IPR003000">
    <property type="entry name" value="Sirtuin"/>
</dbReference>
<keyword evidence="7" id="KW-1185">Reference proteome</keyword>
<comment type="catalytic activity">
    <reaction evidence="3">
        <text>N(6)-succinyl-L-lysyl-[protein] + NAD(+) + H2O = 2''-O-succinyl-ADP-D-ribose + nicotinamide + L-lysyl-[protein]</text>
        <dbReference type="Rhea" id="RHEA:47668"/>
        <dbReference type="Rhea" id="RHEA-COMP:9752"/>
        <dbReference type="Rhea" id="RHEA-COMP:11877"/>
        <dbReference type="ChEBI" id="CHEBI:15377"/>
        <dbReference type="ChEBI" id="CHEBI:17154"/>
        <dbReference type="ChEBI" id="CHEBI:29969"/>
        <dbReference type="ChEBI" id="CHEBI:57540"/>
        <dbReference type="ChEBI" id="CHEBI:87830"/>
        <dbReference type="ChEBI" id="CHEBI:87832"/>
    </reaction>
</comment>
<dbReference type="PANTHER" id="PTHR11085:SF4">
    <property type="entry name" value="NAD-DEPENDENT PROTEIN DEACYLASE"/>
    <property type="match status" value="1"/>
</dbReference>
<keyword evidence="3 4" id="KW-0479">Metal-binding</keyword>
<dbReference type="GO" id="GO:0036055">
    <property type="term" value="F:protein-succinyllysine desuccinylase activity"/>
    <property type="evidence" value="ECO:0007669"/>
    <property type="project" value="UniProtKB-UniRule"/>
</dbReference>
<dbReference type="GO" id="GO:0008270">
    <property type="term" value="F:zinc ion binding"/>
    <property type="evidence" value="ECO:0007669"/>
    <property type="project" value="UniProtKB-UniRule"/>
</dbReference>
<organism evidence="6 7">
    <name type="scientific">Phaeovibrio sulfidiphilus</name>
    <dbReference type="NCBI Taxonomy" id="1220600"/>
    <lineage>
        <taxon>Bacteria</taxon>
        <taxon>Pseudomonadati</taxon>
        <taxon>Pseudomonadota</taxon>
        <taxon>Alphaproteobacteria</taxon>
        <taxon>Rhodospirillales</taxon>
        <taxon>Rhodospirillaceae</taxon>
        <taxon>Phaeovibrio</taxon>
    </lineage>
</organism>
<feature type="binding site" evidence="3 4">
    <location>
        <position position="158"/>
    </location>
    <ligand>
        <name>Zn(2+)</name>
        <dbReference type="ChEBI" id="CHEBI:29105"/>
    </ligand>
</feature>
<comment type="subcellular location">
    <subcellularLocation>
        <location evidence="3">Cytoplasm</location>
    </subcellularLocation>
</comment>
<dbReference type="AlphaFoldDB" id="A0A8J7CD54"/>
<dbReference type="SUPFAM" id="SSF52467">
    <property type="entry name" value="DHS-like NAD/FAD-binding domain"/>
    <property type="match status" value="1"/>
</dbReference>
<evidence type="ECO:0000256" key="4">
    <source>
        <dbReference type="PROSITE-ProRule" id="PRU00236"/>
    </source>
</evidence>
<dbReference type="Pfam" id="PF02146">
    <property type="entry name" value="SIR2"/>
    <property type="match status" value="1"/>
</dbReference>
<feature type="binding site" evidence="3">
    <location>
        <position position="78"/>
    </location>
    <ligand>
        <name>substrate</name>
    </ligand>
</feature>
<dbReference type="RefSeq" id="WP_192534483.1">
    <property type="nucleotide sequence ID" value="NZ_JACZHT010000005.1"/>
</dbReference>
<evidence type="ECO:0000313" key="6">
    <source>
        <dbReference type="EMBL" id="MBE1237473.1"/>
    </source>
</evidence>
<evidence type="ECO:0000313" key="7">
    <source>
        <dbReference type="Proteomes" id="UP000631034"/>
    </source>
</evidence>
<dbReference type="Gene3D" id="3.30.1600.10">
    <property type="entry name" value="SIR2/SIRT2 'Small Domain"/>
    <property type="match status" value="1"/>
</dbReference>
<keyword evidence="3 4" id="KW-0862">Zinc</keyword>
<evidence type="ECO:0000256" key="2">
    <source>
        <dbReference type="ARBA" id="ARBA00023027"/>
    </source>
</evidence>
<comment type="domain">
    <text evidence="3">2 residues (Tyr-75 and Arg-78) present in a large hydrophobic pocket are probably involved in substrate specificity. They are important for desuccinylation activity, but dispensable for deacetylation activity.</text>
</comment>
<sequence>MPVKSNAQSPVGSTGGPGILPERPAIVVLTGAGISKESGLATFRDADGTWNRVRIEDVATPEAFETDPLMVQSFYNARRAQLADVHPNAAHIALAELERRFPGEVLLVTQNVDDLHERAGSRALIHMHGELKKARCLNCGAVLSWPGDLTPDSPCDRCRRLGQLRPHIVWFGEVPLEMDRIQTALEHCRLFVSIGTSGTVYPAAGFVWTAGQAGARTVEINLEPGNGASLFDEAFYGPATRVVPEFLARLDLTAI</sequence>
<feature type="binding site" evidence="3">
    <location>
        <begin position="195"/>
        <end position="197"/>
    </location>
    <ligand>
        <name>NAD(+)</name>
        <dbReference type="ChEBI" id="CHEBI:57540"/>
    </ligand>
</feature>
<dbReference type="InterPro" id="IPR026590">
    <property type="entry name" value="Ssirtuin_cat_dom"/>
</dbReference>
<dbReference type="Proteomes" id="UP000631034">
    <property type="component" value="Unassembled WGS sequence"/>
</dbReference>
<accession>A0A8J7CD54</accession>
<evidence type="ECO:0000259" key="5">
    <source>
        <dbReference type="PROSITE" id="PS50305"/>
    </source>
</evidence>
<dbReference type="InterPro" id="IPR050134">
    <property type="entry name" value="NAD-dep_sirtuin_deacylases"/>
</dbReference>
<dbReference type="GO" id="GO:0070403">
    <property type="term" value="F:NAD+ binding"/>
    <property type="evidence" value="ECO:0007669"/>
    <property type="project" value="UniProtKB-UniRule"/>
</dbReference>
<feature type="active site" description="Proton acceptor" evidence="3 4">
    <location>
        <position position="128"/>
    </location>
</feature>
<dbReference type="EC" id="2.3.1.286" evidence="3"/>
<feature type="binding site" evidence="3 4">
    <location>
        <position position="136"/>
    </location>
    <ligand>
        <name>Zn(2+)</name>
        <dbReference type="ChEBI" id="CHEBI:29105"/>
    </ligand>
</feature>
<dbReference type="InterPro" id="IPR026591">
    <property type="entry name" value="Sirtuin_cat_small_dom_sf"/>
</dbReference>
<feature type="binding site" evidence="3">
    <location>
        <begin position="31"/>
        <end position="50"/>
    </location>
    <ligand>
        <name>NAD(+)</name>
        <dbReference type="ChEBI" id="CHEBI:57540"/>
    </ligand>
</feature>
<dbReference type="GO" id="GO:0036054">
    <property type="term" value="F:protein-malonyllysine demalonylase activity"/>
    <property type="evidence" value="ECO:0007669"/>
    <property type="project" value="InterPro"/>
</dbReference>
<comment type="similarity">
    <text evidence="3">Belongs to the sirtuin family. Class III subfamily.</text>
</comment>
<proteinExistence type="inferred from homology"/>
<dbReference type="CDD" id="cd01412">
    <property type="entry name" value="SIRT5_Af1_CobB"/>
    <property type="match status" value="1"/>
</dbReference>
<feature type="binding site" evidence="3">
    <location>
        <begin position="110"/>
        <end position="113"/>
    </location>
    <ligand>
        <name>NAD(+)</name>
        <dbReference type="ChEBI" id="CHEBI:57540"/>
    </ligand>
</feature>
<keyword evidence="3" id="KW-0963">Cytoplasm</keyword>
<feature type="binding site" evidence="3 4">
    <location>
        <position position="155"/>
    </location>
    <ligand>
        <name>Zn(2+)</name>
        <dbReference type="ChEBI" id="CHEBI:29105"/>
    </ligand>
</feature>
<gene>
    <name evidence="3 6" type="primary">cobB</name>
    <name evidence="6" type="ORF">IHV25_07405</name>
</gene>
<dbReference type="PROSITE" id="PS50305">
    <property type="entry name" value="SIRTUIN"/>
    <property type="match status" value="1"/>
</dbReference>
<dbReference type="HAMAP" id="MF_01121">
    <property type="entry name" value="Sirtuin_ClassIII"/>
    <property type="match status" value="1"/>
</dbReference>
<feature type="binding site" evidence="3">
    <location>
        <position position="75"/>
    </location>
    <ligand>
        <name>substrate</name>
    </ligand>
</feature>
<comment type="caution">
    <text evidence="6">The sequence shown here is derived from an EMBL/GenBank/DDBJ whole genome shotgun (WGS) entry which is preliminary data.</text>
</comment>
<dbReference type="Gene3D" id="3.40.50.1220">
    <property type="entry name" value="TPP-binding domain"/>
    <property type="match status" value="1"/>
</dbReference>
<feature type="binding site" evidence="3">
    <location>
        <begin position="221"/>
        <end position="223"/>
    </location>
    <ligand>
        <name>NAD(+)</name>
        <dbReference type="ChEBI" id="CHEBI:57540"/>
    </ligand>
</feature>
<feature type="binding site" evidence="3">
    <location>
        <position position="239"/>
    </location>
    <ligand>
        <name>NAD(+)</name>
        <dbReference type="ChEBI" id="CHEBI:57540"/>
    </ligand>
</feature>
<reference evidence="6" key="1">
    <citation type="submission" date="2020-10" db="EMBL/GenBank/DDBJ databases">
        <title>Genome sequence of the unusual species of purple photosynthetic bacteria, Phaeovibrio sulfidiphilus DSM 23193, type strain.</title>
        <authorList>
            <person name="Kyndt J.A."/>
            <person name="Meyer T.E."/>
        </authorList>
    </citation>
    <scope>NUCLEOTIDE SEQUENCE</scope>
    <source>
        <strain evidence="6">DSM 23193</strain>
    </source>
</reference>
<dbReference type="InterPro" id="IPR027546">
    <property type="entry name" value="Sirtuin_class_III"/>
</dbReference>
<dbReference type="PANTHER" id="PTHR11085">
    <property type="entry name" value="NAD-DEPENDENT PROTEIN DEACYLASE SIRTUIN-5, MITOCHONDRIAL-RELATED"/>
    <property type="match status" value="1"/>
</dbReference>
<feature type="domain" description="Deacetylase sirtuin-type" evidence="5">
    <location>
        <begin position="1"/>
        <end position="253"/>
    </location>
</feature>
<name>A0A8J7CD54_9PROT</name>
<keyword evidence="1" id="KW-0808">Transferase</keyword>
<comment type="catalytic activity">
    <reaction evidence="3">
        <text>N(6)-acetyl-L-lysyl-[protein] + NAD(+) + H2O = 2''-O-acetyl-ADP-D-ribose + nicotinamide + L-lysyl-[protein]</text>
        <dbReference type="Rhea" id="RHEA:43636"/>
        <dbReference type="Rhea" id="RHEA-COMP:9752"/>
        <dbReference type="Rhea" id="RHEA-COMP:10731"/>
        <dbReference type="ChEBI" id="CHEBI:15377"/>
        <dbReference type="ChEBI" id="CHEBI:17154"/>
        <dbReference type="ChEBI" id="CHEBI:29969"/>
        <dbReference type="ChEBI" id="CHEBI:57540"/>
        <dbReference type="ChEBI" id="CHEBI:61930"/>
        <dbReference type="ChEBI" id="CHEBI:83767"/>
        <dbReference type="EC" id="2.3.1.286"/>
    </reaction>
</comment>
<feature type="binding site" evidence="3 4">
    <location>
        <position position="139"/>
    </location>
    <ligand>
        <name>Zn(2+)</name>
        <dbReference type="ChEBI" id="CHEBI:29105"/>
    </ligand>
</feature>
<comment type="function">
    <text evidence="3">NAD-dependent lysine deacetylase and desuccinylase that specifically removes acetyl and succinyl groups on target proteins. Modulates the activities of several proteins which are inactive in their acylated form.</text>
</comment>
<evidence type="ECO:0000256" key="1">
    <source>
        <dbReference type="ARBA" id="ARBA00022679"/>
    </source>
</evidence>
<evidence type="ECO:0000256" key="3">
    <source>
        <dbReference type="HAMAP-Rule" id="MF_01121"/>
    </source>
</evidence>
<dbReference type="GO" id="GO:0005737">
    <property type="term" value="C:cytoplasm"/>
    <property type="evidence" value="ECO:0007669"/>
    <property type="project" value="UniProtKB-SubCell"/>
</dbReference>
<comment type="cofactor">
    <cofactor evidence="3">
        <name>Zn(2+)</name>
        <dbReference type="ChEBI" id="CHEBI:29105"/>
    </cofactor>
    <text evidence="3">Binds 1 zinc ion per subunit.</text>
</comment>
<keyword evidence="2 3" id="KW-0520">NAD</keyword>
<dbReference type="NCBIfam" id="NF001755">
    <property type="entry name" value="PRK00481.1-5"/>
    <property type="match status" value="1"/>
</dbReference>
<dbReference type="GO" id="GO:0017136">
    <property type="term" value="F:histone deacetylase activity, NAD-dependent"/>
    <property type="evidence" value="ECO:0007669"/>
    <property type="project" value="TreeGrafter"/>
</dbReference>